<dbReference type="GO" id="GO:0009279">
    <property type="term" value="C:cell outer membrane"/>
    <property type="evidence" value="ECO:0007669"/>
    <property type="project" value="UniProtKB-SubCell"/>
</dbReference>
<keyword evidence="4" id="KW-0472">Membrane</keyword>
<name>A0A1H3WYZ2_9BACT</name>
<keyword evidence="3" id="KW-0732">Signal</keyword>
<evidence type="ECO:0000313" key="9">
    <source>
        <dbReference type="Proteomes" id="UP000199041"/>
    </source>
</evidence>
<evidence type="ECO:0000259" key="6">
    <source>
        <dbReference type="Pfam" id="PF07980"/>
    </source>
</evidence>
<comment type="similarity">
    <text evidence="2">Belongs to the SusD family.</text>
</comment>
<dbReference type="SUPFAM" id="SSF48452">
    <property type="entry name" value="TPR-like"/>
    <property type="match status" value="1"/>
</dbReference>
<dbReference type="InterPro" id="IPR033985">
    <property type="entry name" value="SusD-like_N"/>
</dbReference>
<feature type="domain" description="SusD-like N-terminal" evidence="7">
    <location>
        <begin position="39"/>
        <end position="236"/>
    </location>
</feature>
<dbReference type="InterPro" id="IPR012944">
    <property type="entry name" value="SusD_RagB_dom"/>
</dbReference>
<evidence type="ECO:0000259" key="7">
    <source>
        <dbReference type="Pfam" id="PF14322"/>
    </source>
</evidence>
<accession>A0A1H3WYZ2</accession>
<sequence length="645" mass="71736">MYGYAVHKKLISMKKSIKNIIYLFFAVGLLTVSGCSKDFLNQQPLDAVPSDQVWKDPALASAFITEIYNGLGVGGFEEQMLASLSDEAVFTHTGRNINTINEGSLSPTILGWVSGTYAYANMYQRIRACNLAIENLTSAETAITDAATNETLRGQAYFLRAYYYHQLVRYYGGVPLITKHYELNDTFSIARSSFADCVDFIVKDCDSAAALLSDKTMSAGQASSIAALALKSRILLYAASDLHVASKLEALSDFSDNDPNYNIDQLAYTSGSQQERWVKAKAAALEVVNKGGGGYKLDLTAKVSAAEGTANYISISMGGGSKASGVDASASSELLFARYFIASKSEDGEYVGLHNGPNGYHNWSGNTPIGLLVDDYEMADGSKFSWDDATEKAHPYDNRDPRLYATILYDGAGWKPRSKISGDVDPANQIQTGSYDLVDSKGNKITQAGLDTRSSSIEDWNGSRTGYYMRKFIDPDDNIIDANDKQFVPWPFLRYTEAVLNYIECCLETGDESTAKSWLNKIRFRAGMPAVTSTGAALMDEYRNERRIELAYEEHRYHDCRRWMIAPTTLGRKITFIKITGNFKSGKTMKAPYHHDESIYDYTYTPYTDNAHENRTWVNKMYFRPFSRNEINKNPLLGQNPGYSE</sequence>
<reference evidence="8 9" key="1">
    <citation type="submission" date="2016-10" db="EMBL/GenBank/DDBJ databases">
        <authorList>
            <person name="de Groot N.N."/>
        </authorList>
    </citation>
    <scope>NUCLEOTIDE SEQUENCE [LARGE SCALE GENOMIC DNA]</scope>
    <source>
        <strain evidence="8 9">Vu-144</strain>
    </source>
</reference>
<dbReference type="Pfam" id="PF14322">
    <property type="entry name" value="SusD-like_3"/>
    <property type="match status" value="1"/>
</dbReference>
<dbReference type="Proteomes" id="UP000199041">
    <property type="component" value="Unassembled WGS sequence"/>
</dbReference>
<keyword evidence="9" id="KW-1185">Reference proteome</keyword>
<proteinExistence type="inferred from homology"/>
<protein>
    <submittedName>
        <fullName evidence="8">Starch-binding associating with outer membrane</fullName>
    </submittedName>
</protein>
<evidence type="ECO:0000256" key="2">
    <source>
        <dbReference type="ARBA" id="ARBA00006275"/>
    </source>
</evidence>
<evidence type="ECO:0000256" key="1">
    <source>
        <dbReference type="ARBA" id="ARBA00004442"/>
    </source>
</evidence>
<evidence type="ECO:0000256" key="3">
    <source>
        <dbReference type="ARBA" id="ARBA00022729"/>
    </source>
</evidence>
<dbReference type="AlphaFoldDB" id="A0A1H3WYZ2"/>
<evidence type="ECO:0000256" key="5">
    <source>
        <dbReference type="ARBA" id="ARBA00023237"/>
    </source>
</evidence>
<evidence type="ECO:0000313" key="8">
    <source>
        <dbReference type="EMBL" id="SDZ92356.1"/>
    </source>
</evidence>
<dbReference type="EMBL" id="FNQY01000004">
    <property type="protein sequence ID" value="SDZ92356.1"/>
    <property type="molecule type" value="Genomic_DNA"/>
</dbReference>
<dbReference type="Gene3D" id="1.25.40.390">
    <property type="match status" value="1"/>
</dbReference>
<organism evidence="8 9">
    <name type="scientific">Arachidicoccus rhizosphaerae</name>
    <dbReference type="NCBI Taxonomy" id="551991"/>
    <lineage>
        <taxon>Bacteria</taxon>
        <taxon>Pseudomonadati</taxon>
        <taxon>Bacteroidota</taxon>
        <taxon>Chitinophagia</taxon>
        <taxon>Chitinophagales</taxon>
        <taxon>Chitinophagaceae</taxon>
        <taxon>Arachidicoccus</taxon>
    </lineage>
</organism>
<gene>
    <name evidence="8" type="ORF">SAMN05192529_10497</name>
</gene>
<feature type="domain" description="RagB/SusD" evidence="6">
    <location>
        <begin position="333"/>
        <end position="643"/>
    </location>
</feature>
<dbReference type="InterPro" id="IPR011990">
    <property type="entry name" value="TPR-like_helical_dom_sf"/>
</dbReference>
<comment type="subcellular location">
    <subcellularLocation>
        <location evidence="1">Cell outer membrane</location>
    </subcellularLocation>
</comment>
<evidence type="ECO:0000256" key="4">
    <source>
        <dbReference type="ARBA" id="ARBA00023136"/>
    </source>
</evidence>
<dbReference type="Pfam" id="PF07980">
    <property type="entry name" value="SusD_RagB"/>
    <property type="match status" value="1"/>
</dbReference>
<keyword evidence="5" id="KW-0998">Cell outer membrane</keyword>
<dbReference type="STRING" id="551991.SAMN05192529_10497"/>